<comment type="caution">
    <text evidence="2">The sequence shown here is derived from an EMBL/GenBank/DDBJ whole genome shotgun (WGS) entry which is preliminary data.</text>
</comment>
<dbReference type="AlphaFoldDB" id="A0A2T4URL0"/>
<evidence type="ECO:0000313" key="2">
    <source>
        <dbReference type="EMBL" id="PTL72156.1"/>
    </source>
</evidence>
<proteinExistence type="predicted"/>
<protein>
    <submittedName>
        <fullName evidence="2">Uncharacterized protein</fullName>
    </submittedName>
</protein>
<feature type="compositionally biased region" description="Basic and acidic residues" evidence="1">
    <location>
        <begin position="9"/>
        <end position="22"/>
    </location>
</feature>
<gene>
    <name evidence="2" type="ORF">C1I63_04405</name>
</gene>
<keyword evidence="3" id="KW-1185">Reference proteome</keyword>
<accession>A0A2T4URL0</accession>
<name>A0A2T4URL0_9MICO</name>
<organism evidence="2 3">
    <name type="scientific">Rathayibacter caricis DSM 15933</name>
    <dbReference type="NCBI Taxonomy" id="1328867"/>
    <lineage>
        <taxon>Bacteria</taxon>
        <taxon>Bacillati</taxon>
        <taxon>Actinomycetota</taxon>
        <taxon>Actinomycetes</taxon>
        <taxon>Micrococcales</taxon>
        <taxon>Microbacteriaceae</taxon>
        <taxon>Rathayibacter</taxon>
    </lineage>
</organism>
<evidence type="ECO:0000313" key="3">
    <source>
        <dbReference type="Proteomes" id="UP000241085"/>
    </source>
</evidence>
<dbReference type="EMBL" id="PZPL01000001">
    <property type="protein sequence ID" value="PTL72156.1"/>
    <property type="molecule type" value="Genomic_DNA"/>
</dbReference>
<sequence length="67" mass="7320">MRAGEAEDERGIRAHQTVERRGTTGPRIARVPFYSAAIPAPSTNWDVMSQATERPAGQRGAALVFPR</sequence>
<reference evidence="2 3" key="1">
    <citation type="submission" date="2018-03" db="EMBL/GenBank/DDBJ databases">
        <title>Bacteriophage NCPPB3778 and a type I-E CRISPR drive the evolution of the US Biological Select Agent, Rathayibacter toxicus.</title>
        <authorList>
            <person name="Davis E.W.II."/>
            <person name="Tabima J.F."/>
            <person name="Weisberg A.J."/>
            <person name="Dantas Lopes L."/>
            <person name="Wiseman M.S."/>
            <person name="Wiseman M.S."/>
            <person name="Pupko T."/>
            <person name="Belcher M.S."/>
            <person name="Sechler A.J."/>
            <person name="Tancos M.A."/>
            <person name="Schroeder B.K."/>
            <person name="Murray T.D."/>
            <person name="Luster D.G."/>
            <person name="Schneider W.L."/>
            <person name="Rogers E."/>
            <person name="Andreote F.D."/>
            <person name="Grunwald N.J."/>
            <person name="Putnam M.L."/>
            <person name="Chang J.H."/>
        </authorList>
    </citation>
    <scope>NUCLEOTIDE SEQUENCE [LARGE SCALE GENOMIC DNA]</scope>
    <source>
        <strain evidence="2 3">DSM 15933</strain>
    </source>
</reference>
<feature type="region of interest" description="Disordered" evidence="1">
    <location>
        <begin position="1"/>
        <end position="26"/>
    </location>
</feature>
<evidence type="ECO:0000256" key="1">
    <source>
        <dbReference type="SAM" id="MobiDB-lite"/>
    </source>
</evidence>
<dbReference type="Proteomes" id="UP000241085">
    <property type="component" value="Unassembled WGS sequence"/>
</dbReference>